<comment type="caution">
    <text evidence="3">The sequence shown here is derived from an EMBL/GenBank/DDBJ whole genome shotgun (WGS) entry which is preliminary data.</text>
</comment>
<dbReference type="EMBL" id="AWXZ01000017">
    <property type="protein sequence ID" value="ESR25969.1"/>
    <property type="molecule type" value="Genomic_DNA"/>
</dbReference>
<evidence type="ECO:0000313" key="4">
    <source>
        <dbReference type="Proteomes" id="UP000017819"/>
    </source>
</evidence>
<keyword evidence="4" id="KW-1185">Reference proteome</keyword>
<organism evidence="3 4">
    <name type="scientific">Lutibaculum baratangense AMV1</name>
    <dbReference type="NCBI Taxonomy" id="631454"/>
    <lineage>
        <taxon>Bacteria</taxon>
        <taxon>Pseudomonadati</taxon>
        <taxon>Pseudomonadota</taxon>
        <taxon>Alphaproteobacteria</taxon>
        <taxon>Hyphomicrobiales</taxon>
        <taxon>Tepidamorphaceae</taxon>
        <taxon>Lutibaculum</taxon>
    </lineage>
</organism>
<protein>
    <recommendedName>
        <fullName evidence="5">Lipoprotein</fullName>
    </recommendedName>
</protein>
<dbReference type="AlphaFoldDB" id="V4RKZ4"/>
<evidence type="ECO:0008006" key="5">
    <source>
        <dbReference type="Google" id="ProtNLM"/>
    </source>
</evidence>
<evidence type="ECO:0000256" key="2">
    <source>
        <dbReference type="SAM" id="SignalP"/>
    </source>
</evidence>
<sequence length="145" mass="15560">MKMKFALIALAPALLATGPSHADDRLVEACKAAVEVHAHGVKLDFSEISHENLDVEVAIAFETGGTSYTGNGKCSFRPTSLDVPPSLASVQAMGKSGASMFLISHHAVWQRFTETGRQASMPEVELPKEPPAPRRGKRRQFAGGF</sequence>
<proteinExistence type="predicted"/>
<dbReference type="RefSeq" id="WP_023431449.1">
    <property type="nucleotide sequence ID" value="NZ_AWXZ01000017.1"/>
</dbReference>
<keyword evidence="2" id="KW-0732">Signal</keyword>
<name>V4RKZ4_9HYPH</name>
<gene>
    <name evidence="3" type="ORF">N177_1304</name>
</gene>
<feature type="signal peptide" evidence="2">
    <location>
        <begin position="1"/>
        <end position="22"/>
    </location>
</feature>
<evidence type="ECO:0000256" key="1">
    <source>
        <dbReference type="SAM" id="MobiDB-lite"/>
    </source>
</evidence>
<reference evidence="3 4" key="1">
    <citation type="journal article" date="2014" name="Genome Announc.">
        <title>Draft Genome Sequence of Lutibaculum baratangense Strain AMV1T, Isolated from a Mud Volcano in Andamans, India.</title>
        <authorList>
            <person name="Singh A."/>
            <person name="Sreenivas A."/>
            <person name="Sathyanarayana Reddy G."/>
            <person name="Pinnaka A.K."/>
            <person name="Shivaji S."/>
        </authorList>
    </citation>
    <scope>NUCLEOTIDE SEQUENCE [LARGE SCALE GENOMIC DNA]</scope>
    <source>
        <strain evidence="3 4">AMV1</strain>
    </source>
</reference>
<feature type="compositionally biased region" description="Basic residues" evidence="1">
    <location>
        <begin position="134"/>
        <end position="145"/>
    </location>
</feature>
<accession>V4RKZ4</accession>
<evidence type="ECO:0000313" key="3">
    <source>
        <dbReference type="EMBL" id="ESR25969.1"/>
    </source>
</evidence>
<feature type="chain" id="PRO_5004726697" description="Lipoprotein" evidence="2">
    <location>
        <begin position="23"/>
        <end position="145"/>
    </location>
</feature>
<dbReference type="Proteomes" id="UP000017819">
    <property type="component" value="Unassembled WGS sequence"/>
</dbReference>
<feature type="region of interest" description="Disordered" evidence="1">
    <location>
        <begin position="119"/>
        <end position="145"/>
    </location>
</feature>